<keyword evidence="2" id="KW-1185">Reference proteome</keyword>
<gene>
    <name evidence="1" type="ORF">OYC64_008098</name>
</gene>
<name>A0ABD2GWD9_PAGBO</name>
<evidence type="ECO:0000313" key="1">
    <source>
        <dbReference type="EMBL" id="KAL3057775.1"/>
    </source>
</evidence>
<proteinExistence type="predicted"/>
<protein>
    <submittedName>
        <fullName evidence="1">Uncharacterized protein</fullName>
    </submittedName>
</protein>
<dbReference type="EMBL" id="JBIYXZ010002075">
    <property type="protein sequence ID" value="KAL3057775.1"/>
    <property type="molecule type" value="Genomic_DNA"/>
</dbReference>
<reference evidence="1 2" key="1">
    <citation type="journal article" date="2022" name="G3 (Bethesda)">
        <title>Evaluating Illumina-, Nanopore-, and PacBio-based genome assembly strategies with the bald notothen, Trematomus borchgrevinki.</title>
        <authorList>
            <person name="Rayamajhi N."/>
            <person name="Cheng C.C."/>
            <person name="Catchen J.M."/>
        </authorList>
    </citation>
    <scope>NUCLEOTIDE SEQUENCE [LARGE SCALE GENOMIC DNA]</scope>
    <source>
        <strain evidence="1">AGRC-2024</strain>
    </source>
</reference>
<sequence>MDNKALEPDSLSIPMEETIVCNGGGQPQQQQEVSILTHLKKVENQITEAQRFSHLPKRSAVDLEFNNVSYTIREGACWKRRGNTHLYSLHTLLVPVKSM</sequence>
<dbReference type="AlphaFoldDB" id="A0ABD2GWD9"/>
<accession>A0ABD2GWD9</accession>
<evidence type="ECO:0000313" key="2">
    <source>
        <dbReference type="Proteomes" id="UP001619887"/>
    </source>
</evidence>
<dbReference type="Proteomes" id="UP001619887">
    <property type="component" value="Unassembled WGS sequence"/>
</dbReference>
<comment type="caution">
    <text evidence="1">The sequence shown here is derived from an EMBL/GenBank/DDBJ whole genome shotgun (WGS) entry which is preliminary data.</text>
</comment>
<reference evidence="1 2" key="2">
    <citation type="journal article" date="2024" name="G3 (Bethesda)">
        <title>The genome of the cryopelagic Antarctic bald notothen, Trematomus borchgrevinki.</title>
        <authorList>
            <person name="Rayamajhi N."/>
            <person name="Rivera-Colon A.G."/>
            <person name="Minhas B.F."/>
            <person name="Cheng C.C."/>
            <person name="Catchen J.M."/>
        </authorList>
    </citation>
    <scope>NUCLEOTIDE SEQUENCE [LARGE SCALE GENOMIC DNA]</scope>
    <source>
        <strain evidence="1">AGRC-2024</strain>
    </source>
</reference>
<organism evidence="1 2">
    <name type="scientific">Pagothenia borchgrevinki</name>
    <name type="common">Bald rockcod</name>
    <name type="synonym">Trematomus borchgrevinki</name>
    <dbReference type="NCBI Taxonomy" id="8213"/>
    <lineage>
        <taxon>Eukaryota</taxon>
        <taxon>Metazoa</taxon>
        <taxon>Chordata</taxon>
        <taxon>Craniata</taxon>
        <taxon>Vertebrata</taxon>
        <taxon>Euteleostomi</taxon>
        <taxon>Actinopterygii</taxon>
        <taxon>Neopterygii</taxon>
        <taxon>Teleostei</taxon>
        <taxon>Neoteleostei</taxon>
        <taxon>Acanthomorphata</taxon>
        <taxon>Eupercaria</taxon>
        <taxon>Perciformes</taxon>
        <taxon>Notothenioidei</taxon>
        <taxon>Nototheniidae</taxon>
        <taxon>Pagothenia</taxon>
    </lineage>
</organism>